<gene>
    <name evidence="1" type="ORF">IEQ34_007617</name>
</gene>
<proteinExistence type="predicted"/>
<dbReference type="Proteomes" id="UP000775213">
    <property type="component" value="Unassembled WGS sequence"/>
</dbReference>
<accession>A0AAV7GMD4</accession>
<comment type="caution">
    <text evidence="1">The sequence shown here is derived from an EMBL/GenBank/DDBJ whole genome shotgun (WGS) entry which is preliminary data.</text>
</comment>
<protein>
    <submittedName>
        <fullName evidence="1">Uncharacterized protein</fullName>
    </submittedName>
</protein>
<evidence type="ECO:0000313" key="1">
    <source>
        <dbReference type="EMBL" id="KAH0463035.1"/>
    </source>
</evidence>
<sequence length="87" mass="9769">MAIISGLHFSISSERDQIGALSNGQTCCKRVVFPIIPWSTIDRREMFRYQVVPGSFDGFLNHCIANSLSLPRPMRSFLGKDPVSRVL</sequence>
<evidence type="ECO:0000313" key="2">
    <source>
        <dbReference type="Proteomes" id="UP000775213"/>
    </source>
</evidence>
<reference evidence="1 2" key="1">
    <citation type="journal article" date="2021" name="Hortic Res">
        <title>Chromosome-scale assembly of the Dendrobium chrysotoxum genome enhances the understanding of orchid evolution.</title>
        <authorList>
            <person name="Zhang Y."/>
            <person name="Zhang G.Q."/>
            <person name="Zhang D."/>
            <person name="Liu X.D."/>
            <person name="Xu X.Y."/>
            <person name="Sun W.H."/>
            <person name="Yu X."/>
            <person name="Zhu X."/>
            <person name="Wang Z.W."/>
            <person name="Zhao X."/>
            <person name="Zhong W.Y."/>
            <person name="Chen H."/>
            <person name="Yin W.L."/>
            <person name="Huang T."/>
            <person name="Niu S.C."/>
            <person name="Liu Z.J."/>
        </authorList>
    </citation>
    <scope>NUCLEOTIDE SEQUENCE [LARGE SCALE GENOMIC DNA]</scope>
    <source>
        <strain evidence="1">Lindl</strain>
    </source>
</reference>
<name>A0AAV7GMD4_DENCH</name>
<dbReference type="EMBL" id="JAGFBR010000008">
    <property type="protein sequence ID" value="KAH0463035.1"/>
    <property type="molecule type" value="Genomic_DNA"/>
</dbReference>
<organism evidence="1 2">
    <name type="scientific">Dendrobium chrysotoxum</name>
    <name type="common">Orchid</name>
    <dbReference type="NCBI Taxonomy" id="161865"/>
    <lineage>
        <taxon>Eukaryota</taxon>
        <taxon>Viridiplantae</taxon>
        <taxon>Streptophyta</taxon>
        <taxon>Embryophyta</taxon>
        <taxon>Tracheophyta</taxon>
        <taxon>Spermatophyta</taxon>
        <taxon>Magnoliopsida</taxon>
        <taxon>Liliopsida</taxon>
        <taxon>Asparagales</taxon>
        <taxon>Orchidaceae</taxon>
        <taxon>Epidendroideae</taxon>
        <taxon>Malaxideae</taxon>
        <taxon>Dendrobiinae</taxon>
        <taxon>Dendrobium</taxon>
    </lineage>
</organism>
<dbReference type="AlphaFoldDB" id="A0AAV7GMD4"/>
<keyword evidence="2" id="KW-1185">Reference proteome</keyword>